<dbReference type="InterPro" id="IPR016194">
    <property type="entry name" value="SPOC-like_C_dom_sf"/>
</dbReference>
<dbReference type="AlphaFoldDB" id="A0A817S9Q1"/>
<dbReference type="Proteomes" id="UP000663833">
    <property type="component" value="Unassembled WGS sequence"/>
</dbReference>
<evidence type="ECO:0000256" key="13">
    <source>
        <dbReference type="ARBA" id="ARBA00047995"/>
    </source>
</evidence>
<dbReference type="InterPro" id="IPR003034">
    <property type="entry name" value="SAP_dom"/>
</dbReference>
<keyword evidence="7" id="KW-0347">Helicase</keyword>
<reference evidence="15" key="1">
    <citation type="submission" date="2021-02" db="EMBL/GenBank/DDBJ databases">
        <authorList>
            <person name="Nowell W R."/>
        </authorList>
    </citation>
    <scope>NUCLEOTIDE SEQUENCE</scope>
</reference>
<dbReference type="GO" id="GO:0016787">
    <property type="term" value="F:hydrolase activity"/>
    <property type="evidence" value="ECO:0007669"/>
    <property type="project" value="UniProtKB-KW"/>
</dbReference>
<dbReference type="CDD" id="cd00788">
    <property type="entry name" value="KU70"/>
    <property type="match status" value="1"/>
</dbReference>
<dbReference type="GO" id="GO:0005524">
    <property type="term" value="F:ATP binding"/>
    <property type="evidence" value="ECO:0007669"/>
    <property type="project" value="UniProtKB-KW"/>
</dbReference>
<dbReference type="Proteomes" id="UP000663851">
    <property type="component" value="Unassembled WGS sequence"/>
</dbReference>
<dbReference type="EMBL" id="CAJOBO010001208">
    <property type="protein sequence ID" value="CAF4351530.1"/>
    <property type="molecule type" value="Genomic_DNA"/>
</dbReference>
<dbReference type="EMBL" id="CAJNYD010000710">
    <property type="protein sequence ID" value="CAF3291383.1"/>
    <property type="molecule type" value="Genomic_DNA"/>
</dbReference>
<keyword evidence="12" id="KW-0539">Nucleus</keyword>
<dbReference type="EMBL" id="CAJNYV010004407">
    <property type="protein sequence ID" value="CAF3670284.1"/>
    <property type="molecule type" value="Genomic_DNA"/>
</dbReference>
<dbReference type="SUPFAM" id="SSF100939">
    <property type="entry name" value="SPOC domain-like"/>
    <property type="match status" value="1"/>
</dbReference>
<evidence type="ECO:0000256" key="11">
    <source>
        <dbReference type="ARBA" id="ARBA00023204"/>
    </source>
</evidence>
<evidence type="ECO:0000313" key="16">
    <source>
        <dbReference type="EMBL" id="CAF3443467.1"/>
    </source>
</evidence>
<dbReference type="Gene3D" id="1.10.720.30">
    <property type="entry name" value="SAP domain"/>
    <property type="match status" value="1"/>
</dbReference>
<accession>A0A817S9Q1</accession>
<evidence type="ECO:0000313" key="21">
    <source>
        <dbReference type="EMBL" id="CAF4562074.1"/>
    </source>
</evidence>
<dbReference type="SMART" id="SM00559">
    <property type="entry name" value="Ku78"/>
    <property type="match status" value="1"/>
</dbReference>
<organism evidence="15 23">
    <name type="scientific">Rotaria socialis</name>
    <dbReference type="NCBI Taxonomy" id="392032"/>
    <lineage>
        <taxon>Eukaryota</taxon>
        <taxon>Metazoa</taxon>
        <taxon>Spiralia</taxon>
        <taxon>Gnathifera</taxon>
        <taxon>Rotifera</taxon>
        <taxon>Eurotatoria</taxon>
        <taxon>Bdelloidea</taxon>
        <taxon>Philodinida</taxon>
        <taxon>Philodinidae</taxon>
        <taxon>Rotaria</taxon>
    </lineage>
</organism>
<comment type="similarity">
    <text evidence="2">Belongs to the ku70 family.</text>
</comment>
<dbReference type="Proteomes" id="UP000663872">
    <property type="component" value="Unassembled WGS sequence"/>
</dbReference>
<dbReference type="Pfam" id="PF03730">
    <property type="entry name" value="Ku_C"/>
    <property type="match status" value="1"/>
</dbReference>
<dbReference type="NCBIfam" id="TIGR00578">
    <property type="entry name" value="ku70"/>
    <property type="match status" value="1"/>
</dbReference>
<comment type="catalytic activity">
    <reaction evidence="13">
        <text>ATP + H2O = ADP + phosphate + H(+)</text>
        <dbReference type="Rhea" id="RHEA:13065"/>
        <dbReference type="ChEBI" id="CHEBI:15377"/>
        <dbReference type="ChEBI" id="CHEBI:15378"/>
        <dbReference type="ChEBI" id="CHEBI:30616"/>
        <dbReference type="ChEBI" id="CHEBI:43474"/>
        <dbReference type="ChEBI" id="CHEBI:456216"/>
        <dbReference type="EC" id="3.6.4.12"/>
    </reaction>
</comment>
<keyword evidence="10" id="KW-0233">DNA recombination</keyword>
<dbReference type="InterPro" id="IPR006165">
    <property type="entry name" value="Ku70"/>
</dbReference>
<feature type="domain" description="Ku" evidence="14">
    <location>
        <begin position="361"/>
        <end position="511"/>
    </location>
</feature>
<proteinExistence type="inferred from homology"/>
<dbReference type="Gene3D" id="4.10.970.10">
    <property type="entry name" value="Ku70, bridge and pillars"/>
    <property type="match status" value="1"/>
</dbReference>
<dbReference type="GO" id="GO:0042162">
    <property type="term" value="F:telomeric DNA binding"/>
    <property type="evidence" value="ECO:0007669"/>
    <property type="project" value="InterPro"/>
</dbReference>
<evidence type="ECO:0000259" key="14">
    <source>
        <dbReference type="SMART" id="SM00559"/>
    </source>
</evidence>
<dbReference type="GO" id="GO:0043564">
    <property type="term" value="C:Ku70:Ku80 complex"/>
    <property type="evidence" value="ECO:0007669"/>
    <property type="project" value="InterPro"/>
</dbReference>
<evidence type="ECO:0000313" key="20">
    <source>
        <dbReference type="EMBL" id="CAF4351530.1"/>
    </source>
</evidence>
<protein>
    <recommendedName>
        <fullName evidence="3">DNA helicase</fullName>
        <ecNumber evidence="3">3.6.4.12</ecNumber>
    </recommendedName>
</protein>
<dbReference type="Pfam" id="PF02735">
    <property type="entry name" value="Ku"/>
    <property type="match status" value="1"/>
</dbReference>
<evidence type="ECO:0000313" key="22">
    <source>
        <dbReference type="EMBL" id="CAF4572332.1"/>
    </source>
</evidence>
<dbReference type="OrthoDB" id="3249161at2759"/>
<dbReference type="GO" id="GO:0003684">
    <property type="term" value="F:damaged DNA binding"/>
    <property type="evidence" value="ECO:0007669"/>
    <property type="project" value="InterPro"/>
</dbReference>
<dbReference type="Proteomes" id="UP000663873">
    <property type="component" value="Unassembled WGS sequence"/>
</dbReference>
<dbReference type="InterPro" id="IPR006164">
    <property type="entry name" value="DNA_bd_Ku70/Ku80"/>
</dbReference>
<dbReference type="Gene3D" id="1.10.1600.10">
    <property type="match status" value="1"/>
</dbReference>
<evidence type="ECO:0000256" key="2">
    <source>
        <dbReference type="ARBA" id="ARBA00005240"/>
    </source>
</evidence>
<evidence type="ECO:0000256" key="9">
    <source>
        <dbReference type="ARBA" id="ARBA00023125"/>
    </source>
</evidence>
<dbReference type="Proteomes" id="UP000663848">
    <property type="component" value="Unassembled WGS sequence"/>
</dbReference>
<dbReference type="EMBL" id="CAJOBP010000921">
    <property type="protein sequence ID" value="CAF4235506.1"/>
    <property type="molecule type" value="Genomic_DNA"/>
</dbReference>
<gene>
    <name evidence="18" type="ORF">GRG538_LOCUS30227</name>
    <name evidence="20" type="ORF">HFQ381_LOCUS16785</name>
    <name evidence="17" type="ORF">KIK155_LOCUS24623</name>
    <name evidence="15" type="ORF">LUA448_LOCUS7255</name>
    <name evidence="21" type="ORF">QYT958_LOCUS9049</name>
    <name evidence="16" type="ORF">TIS948_LOCUS31381</name>
    <name evidence="22" type="ORF">TOA249_LOCUS8697</name>
    <name evidence="19" type="ORF">UJA718_LOCUS8606</name>
</gene>
<evidence type="ECO:0000313" key="15">
    <source>
        <dbReference type="EMBL" id="CAF3291383.1"/>
    </source>
</evidence>
<dbReference type="Proteomes" id="UP000663838">
    <property type="component" value="Unassembled WGS sequence"/>
</dbReference>
<comment type="caution">
    <text evidence="15">The sequence shown here is derived from an EMBL/GenBank/DDBJ whole genome shotgun (WGS) entry which is preliminary data.</text>
</comment>
<evidence type="ECO:0000313" key="18">
    <source>
        <dbReference type="EMBL" id="CAF3730436.1"/>
    </source>
</evidence>
<evidence type="ECO:0000256" key="5">
    <source>
        <dbReference type="ARBA" id="ARBA00022763"/>
    </source>
</evidence>
<dbReference type="EMBL" id="CAJNYT010005352">
    <property type="protein sequence ID" value="CAF3730436.1"/>
    <property type="molecule type" value="Genomic_DNA"/>
</dbReference>
<keyword evidence="4" id="KW-0547">Nucleotide-binding</keyword>
<dbReference type="EMBL" id="CAJOBS010000416">
    <property type="protein sequence ID" value="CAF4572332.1"/>
    <property type="molecule type" value="Genomic_DNA"/>
</dbReference>
<keyword evidence="9" id="KW-0238">DNA-binding</keyword>
<dbReference type="FunFam" id="2.40.290.10:FF:000001">
    <property type="entry name" value="X-ray repair cross complementing 6"/>
    <property type="match status" value="1"/>
</dbReference>
<evidence type="ECO:0000313" key="24">
    <source>
        <dbReference type="Proteomes" id="UP000663873"/>
    </source>
</evidence>
<evidence type="ECO:0000256" key="10">
    <source>
        <dbReference type="ARBA" id="ARBA00023172"/>
    </source>
</evidence>
<sequence>MLLRILDAIPYFETYLNSKHNFIEQLIVLSMSLLDQNWGGLDSNDEEALDDNYQGRQILTSRDGTLMLIECAQEMFESLSKTMKSNASIDDNDDESELKTGFQLVMRACQSFYQSKIISNDKDLSGIILYGTEKNKNTFDFNHIYILHELAQPSADRIIQLENLSNKDTYKKSFNDLFGSTPSKGYSLNEALWTCSNLFANSPQRLTIKRVFIFTCNDQPHATNLTLERQAKQRAKDLNDVGIQVEVFPILTETKIKFDYKKFFQDVLMLSDDELEVRNNQTPTGRLDELLKLVYSKEHKKRAYCTVPLSLGKSTDGTPLQLSVSVFNMVRPCPKPTKIKLDMKTNMETKLVTKHYLPETAEILMPSDIQYGVDVSNRRVLFDADEIKAIKKFTDPGFQILGFKNLSCLLPHHYVKPGHFIYPDEKYIEGSSCLFNALLKRCLEKNMFILCQFTARRNTPPRLVALIPQAEEINKKDPNDRLASNGFHVYYLPYADDMRTLPKNDSPRLPDDKVDLFKNVIRNLKFKYRPERFENPALQTLWRNIEATALNKDQPEEFTDLTIPNIENQNKKVAEYVDEIKQTIFPPDYVMGVTKRTAAKRKTDTGATSTSAKKTKADGDVDVEAAARNNSLTKLTVPILKEYCKEKNLKASGTRKQDLIDVIQKHIGIDE</sequence>
<evidence type="ECO:0000313" key="23">
    <source>
        <dbReference type="Proteomes" id="UP000663833"/>
    </source>
</evidence>
<evidence type="ECO:0000256" key="12">
    <source>
        <dbReference type="ARBA" id="ARBA00023242"/>
    </source>
</evidence>
<dbReference type="InterPro" id="IPR027388">
    <property type="entry name" value="Ku70_bridge/pillars_dom_sf"/>
</dbReference>
<comment type="subcellular location">
    <subcellularLocation>
        <location evidence="1">Nucleus</location>
    </subcellularLocation>
</comment>
<dbReference type="CDD" id="cd01458">
    <property type="entry name" value="vWA_ku"/>
    <property type="match status" value="1"/>
</dbReference>
<dbReference type="EMBL" id="CAJNXB010005733">
    <property type="protein sequence ID" value="CAF3443467.1"/>
    <property type="molecule type" value="Genomic_DNA"/>
</dbReference>
<dbReference type="InterPro" id="IPR005161">
    <property type="entry name" value="Ku_N"/>
</dbReference>
<dbReference type="Proteomes" id="UP000663865">
    <property type="component" value="Unassembled WGS sequence"/>
</dbReference>
<dbReference type="PANTHER" id="PTHR12604:SF2">
    <property type="entry name" value="X-RAY REPAIR CROSS-COMPLEMENTING PROTEIN 6"/>
    <property type="match status" value="1"/>
</dbReference>
<dbReference type="Gene3D" id="3.40.50.410">
    <property type="entry name" value="von Willebrand factor, type A domain"/>
    <property type="match status" value="1"/>
</dbReference>
<dbReference type="Pfam" id="PF02037">
    <property type="entry name" value="SAP"/>
    <property type="match status" value="1"/>
</dbReference>
<dbReference type="GO" id="GO:0006303">
    <property type="term" value="P:double-strand break repair via nonhomologous end joining"/>
    <property type="evidence" value="ECO:0007669"/>
    <property type="project" value="InterPro"/>
</dbReference>
<evidence type="ECO:0000313" key="19">
    <source>
        <dbReference type="EMBL" id="CAF4235506.1"/>
    </source>
</evidence>
<evidence type="ECO:0000256" key="8">
    <source>
        <dbReference type="ARBA" id="ARBA00022840"/>
    </source>
</evidence>
<keyword evidence="5" id="KW-0227">DNA damage</keyword>
<keyword evidence="6" id="KW-0378">Hydrolase</keyword>
<dbReference type="InterPro" id="IPR047087">
    <property type="entry name" value="KU70_core_dom"/>
</dbReference>
<dbReference type="InterPro" id="IPR036465">
    <property type="entry name" value="vWFA_dom_sf"/>
</dbReference>
<dbReference type="Pfam" id="PF03731">
    <property type="entry name" value="Ku_N"/>
    <property type="match status" value="1"/>
</dbReference>
<keyword evidence="11" id="KW-0234">DNA repair</keyword>
<dbReference type="GO" id="GO:0003690">
    <property type="term" value="F:double-stranded DNA binding"/>
    <property type="evidence" value="ECO:0007669"/>
    <property type="project" value="TreeGrafter"/>
</dbReference>
<evidence type="ECO:0000256" key="1">
    <source>
        <dbReference type="ARBA" id="ARBA00004123"/>
    </source>
</evidence>
<evidence type="ECO:0000256" key="6">
    <source>
        <dbReference type="ARBA" id="ARBA00022801"/>
    </source>
</evidence>
<dbReference type="EMBL" id="CAJOBR010000937">
    <property type="protein sequence ID" value="CAF4562074.1"/>
    <property type="molecule type" value="Genomic_DNA"/>
</dbReference>
<dbReference type="Gene3D" id="2.40.290.10">
    <property type="match status" value="1"/>
</dbReference>
<dbReference type="EC" id="3.6.4.12" evidence="3"/>
<evidence type="ECO:0000313" key="17">
    <source>
        <dbReference type="EMBL" id="CAF3670284.1"/>
    </source>
</evidence>
<dbReference type="SUPFAM" id="SSF68906">
    <property type="entry name" value="SAP domain"/>
    <property type="match status" value="1"/>
</dbReference>
<dbReference type="InterPro" id="IPR036361">
    <property type="entry name" value="SAP_dom_sf"/>
</dbReference>
<dbReference type="PIRSF" id="PIRSF003033">
    <property type="entry name" value="Ku70"/>
    <property type="match status" value="1"/>
</dbReference>
<dbReference type="FunFam" id="3.40.50.410:FF:000080">
    <property type="entry name" value="X-ray repair-complementing defective repair in Chinese hamster cells 6"/>
    <property type="match status" value="1"/>
</dbReference>
<name>A0A817S9Q1_9BILA</name>
<dbReference type="GO" id="GO:0003678">
    <property type="term" value="F:DNA helicase activity"/>
    <property type="evidence" value="ECO:0007669"/>
    <property type="project" value="UniProtKB-EC"/>
</dbReference>
<evidence type="ECO:0000256" key="4">
    <source>
        <dbReference type="ARBA" id="ARBA00022741"/>
    </source>
</evidence>
<keyword evidence="24" id="KW-1185">Reference proteome</keyword>
<keyword evidence="8" id="KW-0067">ATP-binding</keyword>
<dbReference type="PANTHER" id="PTHR12604">
    <property type="entry name" value="KU AUTOANTIGEN DNA HELICASE"/>
    <property type="match status" value="1"/>
</dbReference>
<dbReference type="InterPro" id="IPR005160">
    <property type="entry name" value="Ku_C"/>
</dbReference>
<evidence type="ECO:0000256" key="3">
    <source>
        <dbReference type="ARBA" id="ARBA00012551"/>
    </source>
</evidence>
<evidence type="ECO:0000256" key="7">
    <source>
        <dbReference type="ARBA" id="ARBA00022806"/>
    </source>
</evidence>
<dbReference type="GO" id="GO:0000723">
    <property type="term" value="P:telomere maintenance"/>
    <property type="evidence" value="ECO:0007669"/>
    <property type="project" value="InterPro"/>
</dbReference>
<dbReference type="SUPFAM" id="SSF53300">
    <property type="entry name" value="vWA-like"/>
    <property type="match status" value="1"/>
</dbReference>
<dbReference type="Proteomes" id="UP000663825">
    <property type="component" value="Unassembled WGS sequence"/>
</dbReference>
<dbReference type="GO" id="GO:0006310">
    <property type="term" value="P:DNA recombination"/>
    <property type="evidence" value="ECO:0007669"/>
    <property type="project" value="UniProtKB-KW"/>
</dbReference>